<dbReference type="PANTHER" id="PTHR43156:SF2">
    <property type="entry name" value="STAGE II SPORULATION PROTEIN E"/>
    <property type="match status" value="1"/>
</dbReference>
<dbReference type="GO" id="GO:0016791">
    <property type="term" value="F:phosphatase activity"/>
    <property type="evidence" value="ECO:0007669"/>
    <property type="project" value="TreeGrafter"/>
</dbReference>
<evidence type="ECO:0000259" key="2">
    <source>
        <dbReference type="SMART" id="SM00331"/>
    </source>
</evidence>
<sequence length="520" mass="60677">MKNLSNIYNYLSNLFKSDSLSGFEKNLISFFKCFNPEKLIVLKEERGILASIYNEGYQFESFIDISDVYNYGIFNEGEIKIDSFDEKIEGDILINVKFKNKVFFTVVLKLDDLSAVKNFKPFFSSFGYKYYELMAKESRLKAFVLYQQKIEFIKNADFILSILDEDEVIIKSLAFFVDTFSAEAAFVKYNGKFNFIGLDSDDLKLIKVEDSPIEDLLIKKKNTIFVDSGISCDKFNINNIFIIYIEEFDIYVVLFNIKYDFIPDKEFAEIISSILRIALKNAIRHKEIVNYKLQEQEINYTVEILNKFSSQRIDFEDENLIATGINRPAKMAGGDFLDFRVIDDGYFSTIADVCGKGYSASILTVVLSTFIEVGVDIKNFIEKLELLNSILCKKNFDGKFITAFFSYYNKNDGLFRYISLGHEPAFLISNGECKELKSEYLPIGIFEEKYSYFECKINSGDKLFIYSDGITEYIEYNDIKNRLLEMKNYDKDFIDKFYTELVFDKEKQKDDFTCLYLYFK</sequence>
<dbReference type="KEGG" id="ddf:DEFDS_1644"/>
<dbReference type="SUPFAM" id="SSF81606">
    <property type="entry name" value="PP2C-like"/>
    <property type="match status" value="1"/>
</dbReference>
<evidence type="ECO:0000256" key="1">
    <source>
        <dbReference type="ARBA" id="ARBA00022801"/>
    </source>
</evidence>
<dbReference type="Pfam" id="PF07228">
    <property type="entry name" value="SpoIIE"/>
    <property type="match status" value="1"/>
</dbReference>
<evidence type="ECO:0000313" key="3">
    <source>
        <dbReference type="EMBL" id="BAI81100.1"/>
    </source>
</evidence>
<dbReference type="Gene3D" id="3.60.40.10">
    <property type="entry name" value="PPM-type phosphatase domain"/>
    <property type="match status" value="1"/>
</dbReference>
<gene>
    <name evidence="3" type="ordered locus">DEFDS_1644</name>
</gene>
<dbReference type="AlphaFoldDB" id="D3P8R0"/>
<dbReference type="SMART" id="SM00331">
    <property type="entry name" value="PP2C_SIG"/>
    <property type="match status" value="1"/>
</dbReference>
<proteinExistence type="predicted"/>
<feature type="domain" description="PPM-type phosphatase" evidence="2">
    <location>
        <begin position="317"/>
        <end position="519"/>
    </location>
</feature>
<dbReference type="eggNOG" id="COG2208">
    <property type="taxonomic scope" value="Bacteria"/>
</dbReference>
<dbReference type="Proteomes" id="UP000001520">
    <property type="component" value="Chromosome"/>
</dbReference>
<accession>D3P8R0</accession>
<dbReference type="PANTHER" id="PTHR43156">
    <property type="entry name" value="STAGE II SPORULATION PROTEIN E-RELATED"/>
    <property type="match status" value="1"/>
</dbReference>
<dbReference type="HOGENOM" id="CLU_518579_0_0_0"/>
<dbReference type="OrthoDB" id="9802500at2"/>
<dbReference type="InterPro" id="IPR036457">
    <property type="entry name" value="PPM-type-like_dom_sf"/>
</dbReference>
<dbReference type="InterPro" id="IPR052016">
    <property type="entry name" value="Bact_Sigma-Reg"/>
</dbReference>
<keyword evidence="1" id="KW-0378">Hydrolase</keyword>
<protein>
    <recommendedName>
        <fullName evidence="2">PPM-type phosphatase domain-containing protein</fullName>
    </recommendedName>
</protein>
<name>D3P8R0_DEFDS</name>
<reference evidence="3 4" key="1">
    <citation type="journal article" date="2010" name="DNA Res.">
        <title>Bacterial lifestyle in a deep-sea hydrothermal vent chimney revealed by the genome sequence of the thermophilic bacterium Deferribacter desulfuricans SSM1.</title>
        <authorList>
            <person name="Takaki Y."/>
            <person name="Shimamura S."/>
            <person name="Nakagawa S."/>
            <person name="Fukuhara Y."/>
            <person name="Horikawa H."/>
            <person name="Ankai A."/>
            <person name="Harada T."/>
            <person name="Hosoyama A."/>
            <person name="Oguchi A."/>
            <person name="Fukui S."/>
            <person name="Fujita N."/>
            <person name="Takami H."/>
            <person name="Takai K."/>
        </authorList>
    </citation>
    <scope>NUCLEOTIDE SEQUENCE [LARGE SCALE GENOMIC DNA]</scope>
    <source>
        <strain evidence="4">DSM 14783 / JCM 11476 / NBRC 101012 / SSM1</strain>
    </source>
</reference>
<dbReference type="RefSeq" id="WP_013008346.1">
    <property type="nucleotide sequence ID" value="NC_013939.1"/>
</dbReference>
<evidence type="ECO:0000313" key="4">
    <source>
        <dbReference type="Proteomes" id="UP000001520"/>
    </source>
</evidence>
<dbReference type="EMBL" id="AP011529">
    <property type="protein sequence ID" value="BAI81100.1"/>
    <property type="molecule type" value="Genomic_DNA"/>
</dbReference>
<organism evidence="3 4">
    <name type="scientific">Deferribacter desulfuricans (strain DSM 14783 / JCM 11476 / NBRC 101012 / SSM1)</name>
    <dbReference type="NCBI Taxonomy" id="639282"/>
    <lineage>
        <taxon>Bacteria</taxon>
        <taxon>Pseudomonadati</taxon>
        <taxon>Deferribacterota</taxon>
        <taxon>Deferribacteres</taxon>
        <taxon>Deferribacterales</taxon>
        <taxon>Deferribacteraceae</taxon>
        <taxon>Deferribacter</taxon>
    </lineage>
</organism>
<dbReference type="STRING" id="639282.DEFDS_1644"/>
<dbReference type="InterPro" id="IPR001932">
    <property type="entry name" value="PPM-type_phosphatase-like_dom"/>
</dbReference>
<keyword evidence="4" id="KW-1185">Reference proteome</keyword>